<dbReference type="Pfam" id="PF00512">
    <property type="entry name" value="HisKA"/>
    <property type="match status" value="1"/>
</dbReference>
<dbReference type="EC" id="2.7.13.3" evidence="2"/>
<name>A0ABV0K0Q7_9CYAN</name>
<reference evidence="7 8" key="1">
    <citation type="submission" date="2022-04" db="EMBL/GenBank/DDBJ databases">
        <title>Positive selection, recombination, and allopatry shape intraspecific diversity of widespread and dominant cyanobacteria.</title>
        <authorList>
            <person name="Wei J."/>
            <person name="Shu W."/>
            <person name="Hu C."/>
        </authorList>
    </citation>
    <scope>NUCLEOTIDE SEQUENCE [LARGE SCALE GENOMIC DNA]</scope>
    <source>
        <strain evidence="7 8">DQ-A4</strain>
    </source>
</reference>
<dbReference type="Gene3D" id="1.10.287.130">
    <property type="match status" value="1"/>
</dbReference>
<dbReference type="SUPFAM" id="SSF47384">
    <property type="entry name" value="Homodimeric domain of signal transducing histidine kinase"/>
    <property type="match status" value="1"/>
</dbReference>
<feature type="domain" description="Histidine kinase" evidence="6">
    <location>
        <begin position="170"/>
        <end position="391"/>
    </location>
</feature>
<proteinExistence type="predicted"/>
<dbReference type="PANTHER" id="PTHR43711:SF1">
    <property type="entry name" value="HISTIDINE KINASE 1"/>
    <property type="match status" value="1"/>
</dbReference>
<evidence type="ECO:0000256" key="3">
    <source>
        <dbReference type="ARBA" id="ARBA00022679"/>
    </source>
</evidence>
<gene>
    <name evidence="7" type="ORF">NC992_04060</name>
</gene>
<dbReference type="SMART" id="SM00388">
    <property type="entry name" value="HisKA"/>
    <property type="match status" value="1"/>
</dbReference>
<dbReference type="SUPFAM" id="SSF55874">
    <property type="entry name" value="ATPase domain of HSP90 chaperone/DNA topoisomerase II/histidine kinase"/>
    <property type="match status" value="1"/>
</dbReference>
<keyword evidence="3" id="KW-0808">Transferase</keyword>
<comment type="catalytic activity">
    <reaction evidence="1">
        <text>ATP + protein L-histidine = ADP + protein N-phospho-L-histidine.</text>
        <dbReference type="EC" id="2.7.13.3"/>
    </reaction>
</comment>
<evidence type="ECO:0000259" key="6">
    <source>
        <dbReference type="PROSITE" id="PS50109"/>
    </source>
</evidence>
<evidence type="ECO:0000256" key="4">
    <source>
        <dbReference type="ARBA" id="ARBA00022777"/>
    </source>
</evidence>
<evidence type="ECO:0000313" key="7">
    <source>
        <dbReference type="EMBL" id="MEP0946040.1"/>
    </source>
</evidence>
<keyword evidence="4" id="KW-0418">Kinase</keyword>
<organism evidence="7 8">
    <name type="scientific">Leptolyngbya subtilissima DQ-A4</name>
    <dbReference type="NCBI Taxonomy" id="2933933"/>
    <lineage>
        <taxon>Bacteria</taxon>
        <taxon>Bacillati</taxon>
        <taxon>Cyanobacteriota</taxon>
        <taxon>Cyanophyceae</taxon>
        <taxon>Leptolyngbyales</taxon>
        <taxon>Leptolyngbyaceae</taxon>
        <taxon>Leptolyngbya group</taxon>
        <taxon>Leptolyngbya</taxon>
    </lineage>
</organism>
<dbReference type="RefSeq" id="WP_190694472.1">
    <property type="nucleotide sequence ID" value="NZ_JAMPKX010000001.1"/>
</dbReference>
<comment type="caution">
    <text evidence="7">The sequence shown here is derived from an EMBL/GenBank/DDBJ whole genome shotgun (WGS) entry which is preliminary data.</text>
</comment>
<dbReference type="InterPro" id="IPR005467">
    <property type="entry name" value="His_kinase_dom"/>
</dbReference>
<dbReference type="InterPro" id="IPR003661">
    <property type="entry name" value="HisK_dim/P_dom"/>
</dbReference>
<evidence type="ECO:0000256" key="5">
    <source>
        <dbReference type="ARBA" id="ARBA00023012"/>
    </source>
</evidence>
<keyword evidence="5" id="KW-0902">Two-component regulatory system</keyword>
<accession>A0ABV0K0Q7</accession>
<dbReference type="InterPro" id="IPR036097">
    <property type="entry name" value="HisK_dim/P_sf"/>
</dbReference>
<sequence>MALPPLDHVLSPVPAYGLTTPLGKIADDLGQLGAATPSHIVVVNDEQQPMGAIAVGRLWAISQGTSPLAGSRETATLQLADCQSWLKPVVEIMASEWGDRATSTRLRALALEATAAVWVGTSTDGQYLGVLDPVKLMPWLAEPEPEIGGTIGSSPTVPTLGLEPQAWVLELSHALKTPMTTLLGLSTLLLDSRVGLLSDRQFRYVSLMRQAIRKLTGMINLLLDWMRLESGQLSLLSQGVDLQPLANELLPSFLSAQPEGGGIAAAWADDFTVSLAIAEGWVQADPLRLRQSLHYGLGYLIAYGATPGGLIIEPWGSWLGITLWSSTFIVDPGPPLGTTVASGLIQPIPLSLEGLGLALARRFTQLQGGELSGLSAPSWGSRITLLLPQLGTPHEGETTLVLLASASQAVIDQVYGNLRGSPYRLAVASCCQTLAAMQTRLAPCCTLIHWEGLADAPVDPVAQMVLLQRLEIPKAVALRSAPGMAAIAATEATMPKTLYLETLTQRLRPTLDQMCLAPSVSLPLPDGLTMLLLHPSGEGSALPPLVHTWLQRYHCRLLEVDDLQQASLLSRVWQLKAVILDGEVPVATAYLQALARHPDLARLPLIALTPLAEQDAAALGLSLVFCPEVLTQPPAQAVVSLMRAIAQSSPRLSKSS</sequence>
<dbReference type="InterPro" id="IPR050736">
    <property type="entry name" value="Sensor_HK_Regulatory"/>
</dbReference>
<dbReference type="InterPro" id="IPR036890">
    <property type="entry name" value="HATPase_C_sf"/>
</dbReference>
<dbReference type="PANTHER" id="PTHR43711">
    <property type="entry name" value="TWO-COMPONENT HISTIDINE KINASE"/>
    <property type="match status" value="1"/>
</dbReference>
<protein>
    <recommendedName>
        <fullName evidence="2">histidine kinase</fullName>
        <ecNumber evidence="2">2.7.13.3</ecNumber>
    </recommendedName>
</protein>
<dbReference type="EMBL" id="JAMPKX010000001">
    <property type="protein sequence ID" value="MEP0946040.1"/>
    <property type="molecule type" value="Genomic_DNA"/>
</dbReference>
<keyword evidence="8" id="KW-1185">Reference proteome</keyword>
<dbReference type="PROSITE" id="PS50109">
    <property type="entry name" value="HIS_KIN"/>
    <property type="match status" value="1"/>
</dbReference>
<dbReference type="Gene3D" id="3.30.565.10">
    <property type="entry name" value="Histidine kinase-like ATPase, C-terminal domain"/>
    <property type="match status" value="1"/>
</dbReference>
<evidence type="ECO:0000256" key="2">
    <source>
        <dbReference type="ARBA" id="ARBA00012438"/>
    </source>
</evidence>
<evidence type="ECO:0000313" key="8">
    <source>
        <dbReference type="Proteomes" id="UP001482513"/>
    </source>
</evidence>
<dbReference type="Proteomes" id="UP001482513">
    <property type="component" value="Unassembled WGS sequence"/>
</dbReference>
<evidence type="ECO:0000256" key="1">
    <source>
        <dbReference type="ARBA" id="ARBA00000085"/>
    </source>
</evidence>